<accession>A0A0D2MFS5</accession>
<proteinExistence type="predicted"/>
<dbReference type="Proteomes" id="UP000054270">
    <property type="component" value="Unassembled WGS sequence"/>
</dbReference>
<evidence type="ECO:0000313" key="2">
    <source>
        <dbReference type="Proteomes" id="UP000054270"/>
    </source>
</evidence>
<reference evidence="2" key="1">
    <citation type="submission" date="2014-04" db="EMBL/GenBank/DDBJ databases">
        <title>Evolutionary Origins and Diversification of the Mycorrhizal Mutualists.</title>
        <authorList>
            <consortium name="DOE Joint Genome Institute"/>
            <consortium name="Mycorrhizal Genomics Consortium"/>
            <person name="Kohler A."/>
            <person name="Kuo A."/>
            <person name="Nagy L.G."/>
            <person name="Floudas D."/>
            <person name="Copeland A."/>
            <person name="Barry K.W."/>
            <person name="Cichocki N."/>
            <person name="Veneault-Fourrey C."/>
            <person name="LaButti K."/>
            <person name="Lindquist E.A."/>
            <person name="Lipzen A."/>
            <person name="Lundell T."/>
            <person name="Morin E."/>
            <person name="Murat C."/>
            <person name="Riley R."/>
            <person name="Ohm R."/>
            <person name="Sun H."/>
            <person name="Tunlid A."/>
            <person name="Henrissat B."/>
            <person name="Grigoriev I.V."/>
            <person name="Hibbett D.S."/>
            <person name="Martin F."/>
        </authorList>
    </citation>
    <scope>NUCLEOTIDE SEQUENCE [LARGE SCALE GENOMIC DNA]</scope>
    <source>
        <strain evidence="2">FD-334 SS-4</strain>
    </source>
</reference>
<dbReference type="EMBL" id="KN817550">
    <property type="protein sequence ID" value="KJA22458.1"/>
    <property type="molecule type" value="Genomic_DNA"/>
</dbReference>
<evidence type="ECO:0000313" key="1">
    <source>
        <dbReference type="EMBL" id="KJA22458.1"/>
    </source>
</evidence>
<name>A0A0D2MFS5_HYPSF</name>
<protein>
    <submittedName>
        <fullName evidence="1">Uncharacterized protein</fullName>
    </submittedName>
</protein>
<organism evidence="1 2">
    <name type="scientific">Hypholoma sublateritium (strain FD-334 SS-4)</name>
    <dbReference type="NCBI Taxonomy" id="945553"/>
    <lineage>
        <taxon>Eukaryota</taxon>
        <taxon>Fungi</taxon>
        <taxon>Dikarya</taxon>
        <taxon>Basidiomycota</taxon>
        <taxon>Agaricomycotina</taxon>
        <taxon>Agaricomycetes</taxon>
        <taxon>Agaricomycetidae</taxon>
        <taxon>Agaricales</taxon>
        <taxon>Agaricineae</taxon>
        <taxon>Strophariaceae</taxon>
        <taxon>Hypholoma</taxon>
    </lineage>
</organism>
<gene>
    <name evidence="1" type="ORF">HYPSUDRAFT_660116</name>
</gene>
<sequence length="185" mass="20213">MTTSTSVEVYNVILDALILDTLILFCLRWADLKCDVPASGNLMRIANIPGSELAQLHMLAISGGKFAHSAVTGGGQWCASCWEDSAIIHAPRLRAIACNNITEDFSSLPLHWRQFTSITIYAVYRAHARIWNASISAGIRHPFRSYGTLPVSRPPRRAHASKAEGQYELVHCRAASPARSKSAPG</sequence>
<keyword evidence="2" id="KW-1185">Reference proteome</keyword>
<dbReference type="AlphaFoldDB" id="A0A0D2MFS5"/>